<name>A0A4U5UWS8_COLLU</name>
<accession>A0A4U5UWS8</accession>
<gene>
    <name evidence="6" type="ORF">D9C73_012031</name>
</gene>
<evidence type="ECO:0000256" key="3">
    <source>
        <dbReference type="SAM" id="MobiDB-lite"/>
    </source>
</evidence>
<protein>
    <submittedName>
        <fullName evidence="6">C-type lectin domain family 4 member E</fullName>
    </submittedName>
</protein>
<evidence type="ECO:0000259" key="5">
    <source>
        <dbReference type="PROSITE" id="PS50041"/>
    </source>
</evidence>
<dbReference type="Proteomes" id="UP000298787">
    <property type="component" value="Chromosome 11"/>
</dbReference>
<dbReference type="SUPFAM" id="SSF56436">
    <property type="entry name" value="C-type lectin-like"/>
    <property type="match status" value="1"/>
</dbReference>
<proteinExistence type="predicted"/>
<dbReference type="PROSITE" id="PS50041">
    <property type="entry name" value="C_TYPE_LECTIN_2"/>
    <property type="match status" value="1"/>
</dbReference>
<evidence type="ECO:0000256" key="2">
    <source>
        <dbReference type="ARBA" id="ARBA00023157"/>
    </source>
</evidence>
<feature type="domain" description="C-type lectin" evidence="5">
    <location>
        <begin position="100"/>
        <end position="223"/>
    </location>
</feature>
<keyword evidence="1 6" id="KW-0430">Lectin</keyword>
<evidence type="ECO:0000256" key="4">
    <source>
        <dbReference type="SAM" id="Phobius"/>
    </source>
</evidence>
<dbReference type="InterPro" id="IPR001304">
    <property type="entry name" value="C-type_lectin-like"/>
</dbReference>
<keyword evidence="2" id="KW-1015">Disulfide bond</keyword>
<evidence type="ECO:0000313" key="6">
    <source>
        <dbReference type="EMBL" id="TKS79140.1"/>
    </source>
</evidence>
<dbReference type="PANTHER" id="PTHR22803">
    <property type="entry name" value="MANNOSE, PHOSPHOLIPASE, LECTIN RECEPTOR RELATED"/>
    <property type="match status" value="1"/>
</dbReference>
<keyword evidence="4" id="KW-0812">Transmembrane</keyword>
<dbReference type="InterPro" id="IPR018378">
    <property type="entry name" value="C-type_lectin_CS"/>
</dbReference>
<dbReference type="Gene3D" id="3.10.100.10">
    <property type="entry name" value="Mannose-Binding Protein A, subunit A"/>
    <property type="match status" value="1"/>
</dbReference>
<dbReference type="CDD" id="cd03590">
    <property type="entry name" value="CLECT_DC-SIGN_like"/>
    <property type="match status" value="1"/>
</dbReference>
<sequence length="226" mass="25700">MDAEYHQFGSPDSGPVHAGDRTTPRTGLRRMVGYVLYGVLVLLLLILLMVTGIKFTQVNQEISGIKLHLERMGQASSGVTVQVKKVVPVKGTCRERWVSFQRSCYLLSTNAVTWNEAEKQCQTLGGHLVVLNNVEELDYLSGIVEVHYNYWIGLVEREHEGHWSWVDGTNFNSTATFWDDGQPDDWDYRVNGEDCGQLHASEIRKRKLWNDAACNLKYQYICETTA</sequence>
<feature type="transmembrane region" description="Helical" evidence="4">
    <location>
        <begin position="31"/>
        <end position="53"/>
    </location>
</feature>
<dbReference type="InterPro" id="IPR016186">
    <property type="entry name" value="C-type_lectin-like/link_sf"/>
</dbReference>
<dbReference type="AlphaFoldDB" id="A0A4U5UWS8"/>
<keyword evidence="4" id="KW-1133">Transmembrane helix</keyword>
<dbReference type="GO" id="GO:0030246">
    <property type="term" value="F:carbohydrate binding"/>
    <property type="evidence" value="ECO:0007669"/>
    <property type="project" value="UniProtKB-KW"/>
</dbReference>
<dbReference type="InterPro" id="IPR033989">
    <property type="entry name" value="CD209-like_CTLD"/>
</dbReference>
<dbReference type="EMBL" id="CM014088">
    <property type="protein sequence ID" value="TKS79140.1"/>
    <property type="molecule type" value="Genomic_DNA"/>
</dbReference>
<dbReference type="InterPro" id="IPR050111">
    <property type="entry name" value="C-type_lectin/snaclec_domain"/>
</dbReference>
<dbReference type="Pfam" id="PF00059">
    <property type="entry name" value="Lectin_C"/>
    <property type="match status" value="1"/>
</dbReference>
<organism evidence="6 7">
    <name type="scientific">Collichthys lucidus</name>
    <name type="common">Big head croaker</name>
    <name type="synonym">Sciaena lucida</name>
    <dbReference type="NCBI Taxonomy" id="240159"/>
    <lineage>
        <taxon>Eukaryota</taxon>
        <taxon>Metazoa</taxon>
        <taxon>Chordata</taxon>
        <taxon>Craniata</taxon>
        <taxon>Vertebrata</taxon>
        <taxon>Euteleostomi</taxon>
        <taxon>Actinopterygii</taxon>
        <taxon>Neopterygii</taxon>
        <taxon>Teleostei</taxon>
        <taxon>Neoteleostei</taxon>
        <taxon>Acanthomorphata</taxon>
        <taxon>Eupercaria</taxon>
        <taxon>Sciaenidae</taxon>
        <taxon>Collichthys</taxon>
    </lineage>
</organism>
<feature type="region of interest" description="Disordered" evidence="3">
    <location>
        <begin position="1"/>
        <end position="22"/>
    </location>
</feature>
<dbReference type="InterPro" id="IPR016187">
    <property type="entry name" value="CTDL_fold"/>
</dbReference>
<keyword evidence="7" id="KW-1185">Reference proteome</keyword>
<dbReference type="PROSITE" id="PS00615">
    <property type="entry name" value="C_TYPE_LECTIN_1"/>
    <property type="match status" value="1"/>
</dbReference>
<dbReference type="SMART" id="SM00034">
    <property type="entry name" value="CLECT"/>
    <property type="match status" value="1"/>
</dbReference>
<reference evidence="6 7" key="1">
    <citation type="submission" date="2019-01" db="EMBL/GenBank/DDBJ databases">
        <title>Genome Assembly of Collichthys lucidus.</title>
        <authorList>
            <person name="Cai M."/>
            <person name="Xiao S."/>
        </authorList>
    </citation>
    <scope>NUCLEOTIDE SEQUENCE [LARGE SCALE GENOMIC DNA]</scope>
    <source>
        <strain evidence="6">JT15FE1705JMU</strain>
        <tissue evidence="6">Muscle</tissue>
    </source>
</reference>
<dbReference type="STRING" id="240159.A0A4U5UWS8"/>
<evidence type="ECO:0000256" key="1">
    <source>
        <dbReference type="ARBA" id="ARBA00022734"/>
    </source>
</evidence>
<keyword evidence="4" id="KW-0472">Membrane</keyword>
<dbReference type="OrthoDB" id="8935730at2759"/>
<evidence type="ECO:0000313" key="7">
    <source>
        <dbReference type="Proteomes" id="UP000298787"/>
    </source>
</evidence>